<dbReference type="EMBL" id="BKCJ010090730">
    <property type="protein sequence ID" value="GEX12336.1"/>
    <property type="molecule type" value="Genomic_DNA"/>
</dbReference>
<dbReference type="SUPFAM" id="SSF53098">
    <property type="entry name" value="Ribonuclease H-like"/>
    <property type="match status" value="1"/>
</dbReference>
<organism evidence="4">
    <name type="scientific">Tanacetum cinerariifolium</name>
    <name type="common">Dalmatian daisy</name>
    <name type="synonym">Chrysanthemum cinerariifolium</name>
    <dbReference type="NCBI Taxonomy" id="118510"/>
    <lineage>
        <taxon>Eukaryota</taxon>
        <taxon>Viridiplantae</taxon>
        <taxon>Streptophyta</taxon>
        <taxon>Embryophyta</taxon>
        <taxon>Tracheophyta</taxon>
        <taxon>Spermatophyta</taxon>
        <taxon>Magnoliopsida</taxon>
        <taxon>eudicotyledons</taxon>
        <taxon>Gunneridae</taxon>
        <taxon>Pentapetalae</taxon>
        <taxon>asterids</taxon>
        <taxon>campanulids</taxon>
        <taxon>Asterales</taxon>
        <taxon>Asteraceae</taxon>
        <taxon>Asteroideae</taxon>
        <taxon>Anthemideae</taxon>
        <taxon>Anthemidinae</taxon>
        <taxon>Tanacetum</taxon>
    </lineage>
</organism>
<dbReference type="GO" id="GO:0046872">
    <property type="term" value="F:metal ion binding"/>
    <property type="evidence" value="ECO:0007669"/>
    <property type="project" value="UniProtKB-KW"/>
</dbReference>
<comment type="caution">
    <text evidence="4">The sequence shown here is derived from an EMBL/GenBank/DDBJ whole genome shotgun (WGS) entry which is preliminary data.</text>
</comment>
<dbReference type="InterPro" id="IPR036397">
    <property type="entry name" value="RNaseH_sf"/>
</dbReference>
<dbReference type="AlphaFoldDB" id="A0A699H362"/>
<name>A0A699H362_TANCI</name>
<evidence type="ECO:0000256" key="2">
    <source>
        <dbReference type="ARBA" id="ARBA00022801"/>
    </source>
</evidence>
<keyword evidence="2" id="KW-0378">Hydrolase</keyword>
<dbReference type="InterPro" id="IPR012337">
    <property type="entry name" value="RNaseH-like_sf"/>
</dbReference>
<dbReference type="Gene3D" id="3.30.420.10">
    <property type="entry name" value="Ribonuclease H-like superfamily/Ribonuclease H"/>
    <property type="match status" value="1"/>
</dbReference>
<accession>A0A699H362</accession>
<evidence type="ECO:0000313" key="4">
    <source>
        <dbReference type="EMBL" id="GEX12336.1"/>
    </source>
</evidence>
<keyword evidence="4" id="KW-0548">Nucleotidyltransferase</keyword>
<keyword evidence="4" id="KW-0808">Transferase</keyword>
<dbReference type="GO" id="GO:0003964">
    <property type="term" value="F:RNA-directed DNA polymerase activity"/>
    <property type="evidence" value="ECO:0007669"/>
    <property type="project" value="UniProtKB-KW"/>
</dbReference>
<keyword evidence="1" id="KW-0479">Metal-binding</keyword>
<dbReference type="InterPro" id="IPR013103">
    <property type="entry name" value="RVT_2"/>
</dbReference>
<dbReference type="PANTHER" id="PTHR42648">
    <property type="entry name" value="TRANSPOSASE, PUTATIVE-RELATED"/>
    <property type="match status" value="1"/>
</dbReference>
<evidence type="ECO:0000256" key="1">
    <source>
        <dbReference type="ARBA" id="ARBA00022723"/>
    </source>
</evidence>
<reference evidence="4" key="1">
    <citation type="journal article" date="2019" name="Sci. Rep.">
        <title>Draft genome of Tanacetum cinerariifolium, the natural source of mosquito coil.</title>
        <authorList>
            <person name="Yamashiro T."/>
            <person name="Shiraishi A."/>
            <person name="Satake H."/>
            <person name="Nakayama K."/>
        </authorList>
    </citation>
    <scope>NUCLEOTIDE SEQUENCE</scope>
</reference>
<sequence>MIKTFLNMITNNNTSGGVQFLGGDKLVSWSSKKQDCTSMSSAKAERTEAVVAGRGGQRRSRLKEDDGGRNWNHGNKAHLADYQEFKGDSVAFRGSNEMITGKGKIKAGRQHNMYNFNLKNIDPSGDLACLFAKASIDESNKWHKRLGIKREYSNARTPQRNGVAERKNWTLIEAARTMLSDSFLPTTFWADAANTFCYVLNKSLRSLKEKEANVTAKKETTYENQDANTNNTNLLNAVSIPISTAGPSRALNDDETSYLDDPSLPHLEDIYASLSEGIFTNSSYNDEAVQTRSKVNKNSDAHASLEDESWVDAMQEELLQLQIQKDKRGVVVRNKARLVSQGHRQEERIDCDEVFAHVARIEAIKIFLAFASYIGFIFYQIDGKSAFMYGTIDKEVYVTQPFGFVDPKFPNKVYKVVKALYGLHQALRAWYATLSTFLEKSGYRRGAINKTLFIKQDKKGIMLVQVYDKYVAEILKKFDFPNVKTASTPIETQKPLVKDEEAADVDISGYSKDFTPSSCEENLLTIVATSTAEAEYVAAAHCDVIRQALHLDDADGVECLPNEEIFTELACMGYEKPPPKLTAKRTVWNEFSCSMTSAIICLATGRKFNFSKYIFDSMVRNVDSPNKFLMYPPFLQVIINAQVDDFSSHTNQYTSPTLTQKVFANMHRVGKGFYGVETPLFATMLVQPQPPAAEEEDEVALEQDKITQALEIFKLKKRVKKLEKKRRSKSSGLKRLRKVERRIEAIDADEDITLVEAETQVDLGAKLQGRKDDDNVAIKEVNVAEPTVFDDEEVTMTMAQTLIKTKAEIARLLDEQMAKRLHDEEVEQAAAKEKQEKNYLEKDKKYQSLKRKLTSIAQARKNMIIYLKNMDGYKMEHFRGMTYDKVRPIFEREYNKVQTLFKPDKDEKPTKKRVDEDTLLQESFKKLKVVEVLGSESTQDTSTNDPKEMSEEDVKNMLKIVPVTEFKVEALQVKEELSLVKWSHDSDAECKVKFGYILQVIKKLELKKLDGLLGKNDSTAEELKKLLYVVNAIRVIVNAVSDS</sequence>
<dbReference type="GO" id="GO:0003676">
    <property type="term" value="F:nucleic acid binding"/>
    <property type="evidence" value="ECO:0007669"/>
    <property type="project" value="InterPro"/>
</dbReference>
<dbReference type="Pfam" id="PF07727">
    <property type="entry name" value="RVT_2"/>
    <property type="match status" value="1"/>
</dbReference>
<dbReference type="GO" id="GO:0016787">
    <property type="term" value="F:hydrolase activity"/>
    <property type="evidence" value="ECO:0007669"/>
    <property type="project" value="UniProtKB-KW"/>
</dbReference>
<feature type="domain" description="Reverse transcriptase Ty1/copia-type" evidence="3">
    <location>
        <begin position="324"/>
        <end position="467"/>
    </location>
</feature>
<protein>
    <submittedName>
        <fullName evidence="4">Ribonuclease H-like domain, reverse transcriptase, RNA-dependent DNA polymerase</fullName>
    </submittedName>
</protein>
<evidence type="ECO:0000259" key="3">
    <source>
        <dbReference type="Pfam" id="PF07727"/>
    </source>
</evidence>
<dbReference type="InterPro" id="IPR039537">
    <property type="entry name" value="Retrotran_Ty1/copia-like"/>
</dbReference>
<gene>
    <name evidence="4" type="ORF">Tci_284311</name>
</gene>
<keyword evidence="4" id="KW-0695">RNA-directed DNA polymerase</keyword>
<proteinExistence type="predicted"/>
<dbReference type="PANTHER" id="PTHR42648:SF32">
    <property type="entry name" value="RIBONUCLEASE H-LIKE DOMAIN, GAG-PRE-INTEGRASE DOMAIN PROTEIN-RELATED"/>
    <property type="match status" value="1"/>
</dbReference>